<comment type="caution">
    <text evidence="2">The sequence shown here is derived from an EMBL/GenBank/DDBJ whole genome shotgun (WGS) entry which is preliminary data.</text>
</comment>
<proteinExistence type="predicted"/>
<name>A0A8E0WUR7_9SPHN</name>
<evidence type="ECO:0000256" key="1">
    <source>
        <dbReference type="SAM" id="MobiDB-lite"/>
    </source>
</evidence>
<accession>A0A8E0WUR7</accession>
<feature type="region of interest" description="Disordered" evidence="1">
    <location>
        <begin position="1"/>
        <end position="30"/>
    </location>
</feature>
<dbReference type="Proteomes" id="UP000028135">
    <property type="component" value="Unassembled WGS sequence"/>
</dbReference>
<evidence type="ECO:0000313" key="2">
    <source>
        <dbReference type="EMBL" id="KER37545.1"/>
    </source>
</evidence>
<sequence>MMARPYEKPAPAETGAGLTEANHQAASSLPDHGRAISELPFALHYAARRAVEFAEIVFDMDREFEDGLDWAGRTQARCYAPYATLNRCLPPSLPEPVRRVAERMLAHG</sequence>
<protein>
    <submittedName>
        <fullName evidence="2">Uncharacterized protein</fullName>
    </submittedName>
</protein>
<reference evidence="2 3" key="1">
    <citation type="submission" date="2014-05" db="EMBL/GenBank/DDBJ databases">
        <title>Genome Announcement of Sphingobium lucknowense F2.</title>
        <authorList>
            <person name="Lal R."/>
            <person name="Negi V."/>
            <person name="Lata P."/>
            <person name="Sangwan N."/>
            <person name="Gupta S.K."/>
            <person name="Rao D.L.N."/>
            <person name="Das S."/>
        </authorList>
    </citation>
    <scope>NUCLEOTIDE SEQUENCE [LARGE SCALE GENOMIC DNA]</scope>
    <source>
        <strain evidence="2 3">F2</strain>
    </source>
</reference>
<gene>
    <name evidence="2" type="ORF">AL00_04835</name>
</gene>
<organism evidence="2 3">
    <name type="scientific">Sphingobium indicum F2</name>
    <dbReference type="NCBI Taxonomy" id="1450518"/>
    <lineage>
        <taxon>Bacteria</taxon>
        <taxon>Pseudomonadati</taxon>
        <taxon>Pseudomonadota</taxon>
        <taxon>Alphaproteobacteria</taxon>
        <taxon>Sphingomonadales</taxon>
        <taxon>Sphingomonadaceae</taxon>
        <taxon>Sphingobium</taxon>
    </lineage>
</organism>
<dbReference type="RefSeq" id="WP_020817855.1">
    <property type="nucleotide sequence ID" value="NZ_JANF02000018.1"/>
</dbReference>
<evidence type="ECO:0000313" key="3">
    <source>
        <dbReference type="Proteomes" id="UP000028135"/>
    </source>
</evidence>
<dbReference type="EMBL" id="JANF02000018">
    <property type="protein sequence ID" value="KER37545.1"/>
    <property type="molecule type" value="Genomic_DNA"/>
</dbReference>
<dbReference type="AlphaFoldDB" id="A0A8E0WUR7"/>